<dbReference type="Proteomes" id="UP000316079">
    <property type="component" value="Unassembled WGS sequence"/>
</dbReference>
<evidence type="ECO:0000256" key="3">
    <source>
        <dbReference type="ARBA" id="ARBA00022723"/>
    </source>
</evidence>
<feature type="region of interest" description="Disordered" evidence="11">
    <location>
        <begin position="375"/>
        <end position="398"/>
    </location>
</feature>
<evidence type="ECO:0000256" key="11">
    <source>
        <dbReference type="SAM" id="MobiDB-lite"/>
    </source>
</evidence>
<comment type="caution">
    <text evidence="13">The sequence shown here is derived from an EMBL/GenBank/DDBJ whole genome shotgun (WGS) entry which is preliminary data.</text>
</comment>
<evidence type="ECO:0000256" key="7">
    <source>
        <dbReference type="ARBA" id="ARBA00023242"/>
    </source>
</evidence>
<dbReference type="STRING" id="623744.A0A553QWK1"/>
<organism evidence="13 14">
    <name type="scientific">Danionella cerebrum</name>
    <dbReference type="NCBI Taxonomy" id="2873325"/>
    <lineage>
        <taxon>Eukaryota</taxon>
        <taxon>Metazoa</taxon>
        <taxon>Chordata</taxon>
        <taxon>Craniata</taxon>
        <taxon>Vertebrata</taxon>
        <taxon>Euteleostomi</taxon>
        <taxon>Actinopterygii</taxon>
        <taxon>Neopterygii</taxon>
        <taxon>Teleostei</taxon>
        <taxon>Ostariophysi</taxon>
        <taxon>Cypriniformes</taxon>
        <taxon>Danionidae</taxon>
        <taxon>Danioninae</taxon>
        <taxon>Danionella</taxon>
    </lineage>
</organism>
<feature type="compositionally biased region" description="Basic and acidic residues" evidence="11">
    <location>
        <begin position="1"/>
        <end position="16"/>
    </location>
</feature>
<dbReference type="PANTHER" id="PTHR15375">
    <property type="entry name" value="ACTIVATOR OF S-PHASE KINASE-RELATED"/>
    <property type="match status" value="1"/>
</dbReference>
<dbReference type="Pfam" id="PF07535">
    <property type="entry name" value="zf-DBF"/>
    <property type="match status" value="1"/>
</dbReference>
<feature type="region of interest" description="Disordered" evidence="11">
    <location>
        <begin position="93"/>
        <end position="130"/>
    </location>
</feature>
<name>A0A553QWK1_9TELE</name>
<accession>A0A553QWK1</accession>
<keyword evidence="6" id="KW-0862">Zinc</keyword>
<dbReference type="FunFam" id="6.10.250.3410:FF:000001">
    <property type="entry name" value="Protein DBF4 homolog A"/>
    <property type="match status" value="1"/>
</dbReference>
<dbReference type="InterPro" id="IPR051590">
    <property type="entry name" value="Replication_Regulatory_Kinase"/>
</dbReference>
<proteinExistence type="predicted"/>
<feature type="compositionally biased region" description="Low complexity" evidence="11">
    <location>
        <begin position="102"/>
        <end position="111"/>
    </location>
</feature>
<dbReference type="Gene3D" id="6.10.250.3410">
    <property type="entry name" value="DBF zinc finger"/>
    <property type="match status" value="1"/>
</dbReference>
<dbReference type="EMBL" id="SRMA01025453">
    <property type="protein sequence ID" value="TRY94354.1"/>
    <property type="molecule type" value="Genomic_DNA"/>
</dbReference>
<keyword evidence="7" id="KW-0539">Nucleus</keyword>
<feature type="region of interest" description="Disordered" evidence="11">
    <location>
        <begin position="480"/>
        <end position="506"/>
    </location>
</feature>
<dbReference type="GO" id="GO:0008270">
    <property type="term" value="F:zinc ion binding"/>
    <property type="evidence" value="ECO:0007669"/>
    <property type="project" value="UniProtKB-KW"/>
</dbReference>
<dbReference type="GO" id="GO:0031431">
    <property type="term" value="C:Dbf4-dependent protein kinase complex"/>
    <property type="evidence" value="ECO:0007669"/>
    <property type="project" value="TreeGrafter"/>
</dbReference>
<dbReference type="GO" id="GO:0010571">
    <property type="term" value="P:positive regulation of nuclear cell cycle DNA replication"/>
    <property type="evidence" value="ECO:0007669"/>
    <property type="project" value="TreeGrafter"/>
</dbReference>
<evidence type="ECO:0000256" key="6">
    <source>
        <dbReference type="ARBA" id="ARBA00022833"/>
    </source>
</evidence>
<dbReference type="InterPro" id="IPR038545">
    <property type="entry name" value="Znf_DBF_sf"/>
</dbReference>
<evidence type="ECO:0000313" key="13">
    <source>
        <dbReference type="EMBL" id="TRY94354.1"/>
    </source>
</evidence>
<keyword evidence="14" id="KW-1185">Reference proteome</keyword>
<feature type="region of interest" description="Disordered" evidence="11">
    <location>
        <begin position="236"/>
        <end position="257"/>
    </location>
</feature>
<evidence type="ECO:0000259" key="12">
    <source>
        <dbReference type="PROSITE" id="PS51265"/>
    </source>
</evidence>
<keyword evidence="8" id="KW-0131">Cell cycle</keyword>
<evidence type="ECO:0000256" key="5">
    <source>
        <dbReference type="ARBA" id="ARBA00022771"/>
    </source>
</evidence>
<dbReference type="PROSITE" id="PS51265">
    <property type="entry name" value="ZF_DBF4"/>
    <property type="match status" value="1"/>
</dbReference>
<evidence type="ECO:0000256" key="4">
    <source>
        <dbReference type="ARBA" id="ARBA00022737"/>
    </source>
</evidence>
<sequence>MKQDAFNRTKDRDLKPGHKSASSRSKINVKPRCDLRNKPFIGRIFYLDLPWNLKTQLLENDIKALGGTVEKFFSKEIKYLVSSKPEARYVHRLLPDSPVPSPDSGVSSPRPCSRRECQGHRSSSQGGMDMVSVSRGKSLVDKVVKEQERVQMNGILASAMEWGIKVLYVEDVVSYIDKKKLKVMTATNTPASMQHVDKSRSQTNSAGQIRRPFVKVEDSSSPFLVEEHGKVDPKKNLKVHRTGEERGTKGKRERARGHEKRKGGYCECCEVKFENLKVHLLSGQHQAFSKSDEYEVVDRVTAELTCNFRKISKPCRSVKCSSSTPIVNAGAMFPVMEELVSANGVGKQESEVSLLFDSTAKAEWTVEIPRKRSRGQSEFPCRNSLKDQSDVPEKSQSKRGSFEWELFSPSYVCKTEGGSFLSREQNSCALESRTNPDYESVTEVESLKTNLSENHTQSLAESQVDKSTLFHNAEHEMSIDGSHSIQRKIQSGRPRRKKQVPASGIESTNRIESLRSHLHVEFEKPPASLLDLWHLFQSSDDVDEFKGFSE</sequence>
<dbReference type="InterPro" id="IPR006572">
    <property type="entry name" value="Znf_DBF"/>
</dbReference>
<evidence type="ECO:0000256" key="10">
    <source>
        <dbReference type="PROSITE-ProRule" id="PRU00600"/>
    </source>
</evidence>
<feature type="region of interest" description="Disordered" evidence="11">
    <location>
        <begin position="1"/>
        <end position="29"/>
    </location>
</feature>
<keyword evidence="3" id="KW-0479">Metal-binding</keyword>
<reference evidence="13 14" key="1">
    <citation type="journal article" date="2019" name="Sci. Data">
        <title>Hybrid genome assembly and annotation of Danionella translucida.</title>
        <authorList>
            <person name="Kadobianskyi M."/>
            <person name="Schulze L."/>
            <person name="Schuelke M."/>
            <person name="Judkewitz B."/>
        </authorList>
    </citation>
    <scope>NUCLEOTIDE SEQUENCE [LARGE SCALE GENOMIC DNA]</scope>
    <source>
        <strain evidence="13 14">Bolton</strain>
    </source>
</reference>
<evidence type="ECO:0000256" key="1">
    <source>
        <dbReference type="ARBA" id="ARBA00004123"/>
    </source>
</evidence>
<keyword evidence="4" id="KW-0677">Repeat</keyword>
<evidence type="ECO:0000256" key="9">
    <source>
        <dbReference type="ARBA" id="ARBA00040397"/>
    </source>
</evidence>
<dbReference type="GO" id="GO:0003676">
    <property type="term" value="F:nucleic acid binding"/>
    <property type="evidence" value="ECO:0007669"/>
    <property type="project" value="InterPro"/>
</dbReference>
<feature type="compositionally biased region" description="Basic and acidic residues" evidence="11">
    <location>
        <begin position="384"/>
        <end position="398"/>
    </location>
</feature>
<feature type="compositionally biased region" description="Basic and acidic residues" evidence="11">
    <location>
        <begin position="236"/>
        <end position="250"/>
    </location>
</feature>
<gene>
    <name evidence="13" type="ORF">DNTS_014104</name>
</gene>
<comment type="subcellular location">
    <subcellularLocation>
        <location evidence="1">Nucleus</location>
    </subcellularLocation>
</comment>
<dbReference type="GO" id="GO:1901987">
    <property type="term" value="P:regulation of cell cycle phase transition"/>
    <property type="evidence" value="ECO:0007669"/>
    <property type="project" value="TreeGrafter"/>
</dbReference>
<dbReference type="GO" id="GO:0043539">
    <property type="term" value="F:protein serine/threonine kinase activator activity"/>
    <property type="evidence" value="ECO:0007669"/>
    <property type="project" value="TreeGrafter"/>
</dbReference>
<feature type="domain" description="DBF4-type" evidence="12">
    <location>
        <begin position="259"/>
        <end position="307"/>
    </location>
</feature>
<dbReference type="AlphaFoldDB" id="A0A553QWK1"/>
<dbReference type="PANTHER" id="PTHR15375:SF22">
    <property type="entry name" value="PROTEIN DBF4 HOMOLOG A"/>
    <property type="match status" value="1"/>
</dbReference>
<keyword evidence="5 10" id="KW-0863">Zinc-finger</keyword>
<evidence type="ECO:0000256" key="2">
    <source>
        <dbReference type="ARBA" id="ARBA00022553"/>
    </source>
</evidence>
<evidence type="ECO:0000256" key="8">
    <source>
        <dbReference type="ARBA" id="ARBA00023306"/>
    </source>
</evidence>
<evidence type="ECO:0000313" key="14">
    <source>
        <dbReference type="Proteomes" id="UP000316079"/>
    </source>
</evidence>
<dbReference type="SMART" id="SM00586">
    <property type="entry name" value="ZnF_DBF"/>
    <property type="match status" value="1"/>
</dbReference>
<dbReference type="OrthoDB" id="21380at2759"/>
<keyword evidence="2" id="KW-0597">Phosphoprotein</keyword>
<protein>
    <recommendedName>
        <fullName evidence="9">Protein DBF4 homolog A</fullName>
    </recommendedName>
</protein>